<dbReference type="AlphaFoldDB" id="A7EXD3"/>
<dbReference type="InParanoid" id="A7EXD3"/>
<protein>
    <submittedName>
        <fullName evidence="2">Uncharacterized protein</fullName>
    </submittedName>
</protein>
<organism evidence="2 3">
    <name type="scientific">Sclerotinia sclerotiorum (strain ATCC 18683 / 1980 / Ss-1)</name>
    <name type="common">White mold</name>
    <name type="synonym">Whetzelinia sclerotiorum</name>
    <dbReference type="NCBI Taxonomy" id="665079"/>
    <lineage>
        <taxon>Eukaryota</taxon>
        <taxon>Fungi</taxon>
        <taxon>Dikarya</taxon>
        <taxon>Ascomycota</taxon>
        <taxon>Pezizomycotina</taxon>
        <taxon>Leotiomycetes</taxon>
        <taxon>Helotiales</taxon>
        <taxon>Sclerotiniaceae</taxon>
        <taxon>Sclerotinia</taxon>
    </lineage>
</organism>
<gene>
    <name evidence="2" type="ORF">SS1G_09994</name>
</gene>
<evidence type="ECO:0000313" key="3">
    <source>
        <dbReference type="Proteomes" id="UP000001312"/>
    </source>
</evidence>
<dbReference type="KEGG" id="ssl:SS1G_09994"/>
<keyword evidence="1" id="KW-0732">Signal</keyword>
<accession>A7EXD3</accession>
<evidence type="ECO:0000313" key="2">
    <source>
        <dbReference type="EMBL" id="EDN94125.1"/>
    </source>
</evidence>
<reference evidence="3" key="1">
    <citation type="journal article" date="2011" name="PLoS Genet.">
        <title>Genomic analysis of the necrotrophic fungal pathogens Sclerotinia sclerotiorum and Botrytis cinerea.</title>
        <authorList>
            <person name="Amselem J."/>
            <person name="Cuomo C.A."/>
            <person name="van Kan J.A."/>
            <person name="Viaud M."/>
            <person name="Benito E.P."/>
            <person name="Couloux A."/>
            <person name="Coutinho P.M."/>
            <person name="de Vries R.P."/>
            <person name="Dyer P.S."/>
            <person name="Fillinger S."/>
            <person name="Fournier E."/>
            <person name="Gout L."/>
            <person name="Hahn M."/>
            <person name="Kohn L."/>
            <person name="Lapalu N."/>
            <person name="Plummer K.M."/>
            <person name="Pradier J.M."/>
            <person name="Quevillon E."/>
            <person name="Sharon A."/>
            <person name="Simon A."/>
            <person name="ten Have A."/>
            <person name="Tudzynski B."/>
            <person name="Tudzynski P."/>
            <person name="Wincker P."/>
            <person name="Andrew M."/>
            <person name="Anthouard V."/>
            <person name="Beever R.E."/>
            <person name="Beffa R."/>
            <person name="Benoit I."/>
            <person name="Bouzid O."/>
            <person name="Brault B."/>
            <person name="Chen Z."/>
            <person name="Choquer M."/>
            <person name="Collemare J."/>
            <person name="Cotton P."/>
            <person name="Danchin E.G."/>
            <person name="Da Silva C."/>
            <person name="Gautier A."/>
            <person name="Giraud C."/>
            <person name="Giraud T."/>
            <person name="Gonzalez C."/>
            <person name="Grossetete S."/>
            <person name="Guldener U."/>
            <person name="Henrissat B."/>
            <person name="Howlett B.J."/>
            <person name="Kodira C."/>
            <person name="Kretschmer M."/>
            <person name="Lappartient A."/>
            <person name="Leroch M."/>
            <person name="Levis C."/>
            <person name="Mauceli E."/>
            <person name="Neuveglise C."/>
            <person name="Oeser B."/>
            <person name="Pearson M."/>
            <person name="Poulain J."/>
            <person name="Poussereau N."/>
            <person name="Quesneville H."/>
            <person name="Rascle C."/>
            <person name="Schumacher J."/>
            <person name="Segurens B."/>
            <person name="Sexton A."/>
            <person name="Silva E."/>
            <person name="Sirven C."/>
            <person name="Soanes D.M."/>
            <person name="Talbot N.J."/>
            <person name="Templeton M."/>
            <person name="Yandava C."/>
            <person name="Yarden O."/>
            <person name="Zeng Q."/>
            <person name="Rollins J.A."/>
            <person name="Lebrun M.H."/>
            <person name="Dickman M."/>
        </authorList>
    </citation>
    <scope>NUCLEOTIDE SEQUENCE [LARGE SCALE GENOMIC DNA]</scope>
    <source>
        <strain evidence="3">ATCC 18683 / 1980 / Ss-1</strain>
    </source>
</reference>
<evidence type="ECO:0000256" key="1">
    <source>
        <dbReference type="SAM" id="SignalP"/>
    </source>
</evidence>
<dbReference type="Proteomes" id="UP000001312">
    <property type="component" value="Unassembled WGS sequence"/>
</dbReference>
<name>A7EXD3_SCLS1</name>
<feature type="chain" id="PRO_5002708641" evidence="1">
    <location>
        <begin position="25"/>
        <end position="96"/>
    </location>
</feature>
<feature type="signal peptide" evidence="1">
    <location>
        <begin position="1"/>
        <end position="24"/>
    </location>
</feature>
<keyword evidence="3" id="KW-1185">Reference proteome</keyword>
<sequence length="96" mass="10474">MAKLPRSWHSPLSGFECILSFVAAADIEVFVEVGFTRSSNNVVEVAIADVTMDVGEASRKVEEVDVGSKPGGGSISCLVRRKSIFLKVCRRIEDSW</sequence>
<dbReference type="EMBL" id="CH476634">
    <property type="protein sequence ID" value="EDN94125.1"/>
    <property type="molecule type" value="Genomic_DNA"/>
</dbReference>
<dbReference type="GeneID" id="5485322"/>
<dbReference type="RefSeq" id="XP_001589359.1">
    <property type="nucleotide sequence ID" value="XM_001589309.1"/>
</dbReference>
<proteinExistence type="predicted"/>